<feature type="compositionally biased region" description="Basic and acidic residues" evidence="5">
    <location>
        <begin position="29"/>
        <end position="38"/>
    </location>
</feature>
<dbReference type="Proteomes" id="UP000053958">
    <property type="component" value="Unassembled WGS sequence"/>
</dbReference>
<feature type="transmembrane region" description="Helical" evidence="6">
    <location>
        <begin position="701"/>
        <end position="727"/>
    </location>
</feature>
<feature type="region of interest" description="Disordered" evidence="5">
    <location>
        <begin position="1"/>
        <end position="38"/>
    </location>
</feature>
<keyword evidence="3 6" id="KW-1133">Transmembrane helix</keyword>
<dbReference type="RefSeq" id="XP_013326769.1">
    <property type="nucleotide sequence ID" value="XM_013471315.1"/>
</dbReference>
<feature type="transmembrane region" description="Helical" evidence="6">
    <location>
        <begin position="639"/>
        <end position="655"/>
    </location>
</feature>
<comment type="caution">
    <text evidence="10">The sequence shown here is derived from an EMBL/GenBank/DDBJ whole genome shotgun (WGS) entry which is preliminary data.</text>
</comment>
<reference evidence="10 11" key="1">
    <citation type="submission" date="2015-04" db="EMBL/GenBank/DDBJ databases">
        <authorList>
            <person name="Heijne W.H."/>
            <person name="Fedorova N.D."/>
            <person name="Nierman W.C."/>
            <person name="Vollebregt A.W."/>
            <person name="Zhao Z."/>
            <person name="Wu L."/>
            <person name="Kumar M."/>
            <person name="Stam H."/>
            <person name="van den Berg M.A."/>
            <person name="Pel H.J."/>
        </authorList>
    </citation>
    <scope>NUCLEOTIDE SEQUENCE [LARGE SCALE GENOMIC DNA]</scope>
    <source>
        <strain evidence="10 11">CBS 393.64</strain>
    </source>
</reference>
<evidence type="ECO:0000256" key="6">
    <source>
        <dbReference type="SAM" id="Phobius"/>
    </source>
</evidence>
<feature type="compositionally biased region" description="Low complexity" evidence="5">
    <location>
        <begin position="1"/>
        <end position="18"/>
    </location>
</feature>
<accession>A0A0F4YPH4</accession>
<evidence type="ECO:0008006" key="12">
    <source>
        <dbReference type="Google" id="ProtNLM"/>
    </source>
</evidence>
<organism evidence="10 11">
    <name type="scientific">Rasamsonia emersonii (strain ATCC 16479 / CBS 393.64 / IMI 116815)</name>
    <dbReference type="NCBI Taxonomy" id="1408163"/>
    <lineage>
        <taxon>Eukaryota</taxon>
        <taxon>Fungi</taxon>
        <taxon>Dikarya</taxon>
        <taxon>Ascomycota</taxon>
        <taxon>Pezizomycotina</taxon>
        <taxon>Eurotiomycetes</taxon>
        <taxon>Eurotiomycetidae</taxon>
        <taxon>Eurotiales</taxon>
        <taxon>Trichocomaceae</taxon>
        <taxon>Rasamsonia</taxon>
    </lineage>
</organism>
<comment type="subcellular location">
    <subcellularLocation>
        <location evidence="1">Membrane</location>
        <topology evidence="1">Multi-pass membrane protein</topology>
    </subcellularLocation>
</comment>
<sequence length="967" mass="108482">MSSRSTSSDSCAPESSESSRIHTSQRSNGPEKKTKEKQGFTATLKALWAKTELDKQTVLMMIKGAIPPTISVAIYQSTPVANTFTTLGYFIYMINTVRAKYPQFNLPVIMYSMVANVSTTYAPQFGTMSVGITFLRHLMGAFFTGLAISTGVSFLIFPVTSRQVVFRQMTAYIGALRGALKAHGAYFESMERKDMFGRVETYDMKTEKRGKHGKKIYSPEAEAIKTAVSKIGDLHGRLHGELPFAKREIALGNLGPEDLSELFGQLRRTMVPIVGLGSVVDIFERLSEYNKWNKPLEDGHDLDIHSDATRQRIVHEWNDIMRAVHEPFAHIIQVMDEGLQHVTYRLRLAKPPKKKASPQPTTAEDAKDVEATAAATAPGDDGFAEYLEMKSDEFYRGKLVALRVWCQEKGIKVPPDFFEHPENVSISIPEDINLGLTRERNERQLYLLLYMEHLLYSASRAILDFVRFADAKAASGKVSRTRLIIPGNKRLKKWVLSAFKVQDGHDDDDIGDIHSQSVVLYLGEAYKTRKDPEHLPPENTMQKIGDWIRLIPRLLRSSESAFGFRVACATMSVAIIDLLHDTQPFFVRQRLLWAMIMVAISMSPTAGQSIASFVLRVLGTVIAIVGTFLIWYIPDGKTPGVIVFLFLYVAIAYYIPIKKPRYTMMGMINIVTVTMIVGYELEVRKVGEKVATSNGQDYYPIYLLAPYRLAIVAGGLAVAFIWTVFPFPISEHSVLRKSLGASLYLLANYYSIIHETVTARARGDEGDMTLKTSAGRRLEKARHRVYAKQILMLSSLRTYSDFLKWEVPIGGRFPKRQYDTIIACVRNIVNYVTLVEYASKTFAQMSDRAHESESAWYQDFKSLMVTANLTTHEITSLLSLLSASIMNQQPLPPYLKTPRPYAFSEKLKELDKDILSISHSAEPGYAAFSVLQVSTRCIIGDLEKLIAVACPATSGRLSENWISPSTP</sequence>
<dbReference type="GeneID" id="25318150"/>
<dbReference type="STRING" id="1408163.A0A0F4YPH4"/>
<proteinExistence type="predicted"/>
<protein>
    <recommendedName>
        <fullName evidence="12">ER transporter 6TM N-terminal domain-containing protein</fullName>
    </recommendedName>
</protein>
<dbReference type="PANTHER" id="PTHR37994">
    <property type="entry name" value="ARAE_2_N DOMAIN-CONTAINING PROTEIN-RELATED"/>
    <property type="match status" value="1"/>
</dbReference>
<evidence type="ECO:0000256" key="2">
    <source>
        <dbReference type="ARBA" id="ARBA00022692"/>
    </source>
</evidence>
<evidence type="ECO:0000313" key="11">
    <source>
        <dbReference type="Proteomes" id="UP000053958"/>
    </source>
</evidence>
<feature type="transmembrane region" description="Helical" evidence="6">
    <location>
        <begin position="104"/>
        <end position="122"/>
    </location>
</feature>
<dbReference type="AlphaFoldDB" id="A0A0F4YPH4"/>
<keyword evidence="11" id="KW-1185">Reference proteome</keyword>
<dbReference type="GO" id="GO:0016020">
    <property type="term" value="C:membrane"/>
    <property type="evidence" value="ECO:0007669"/>
    <property type="project" value="UniProtKB-SubCell"/>
</dbReference>
<feature type="transmembrane region" description="Helical" evidence="6">
    <location>
        <begin position="134"/>
        <end position="159"/>
    </location>
</feature>
<dbReference type="EMBL" id="LASV01000283">
    <property type="protein sequence ID" value="KKA20157.1"/>
    <property type="molecule type" value="Genomic_DNA"/>
</dbReference>
<feature type="region of interest" description="Disordered" evidence="5">
    <location>
        <begin position="350"/>
        <end position="369"/>
    </location>
</feature>
<dbReference type="Pfam" id="PF10337">
    <property type="entry name" value="ArAE_2_N"/>
    <property type="match status" value="1"/>
</dbReference>
<evidence type="ECO:0000256" key="5">
    <source>
        <dbReference type="SAM" id="MobiDB-lite"/>
    </source>
</evidence>
<keyword evidence="4 6" id="KW-0472">Membrane</keyword>
<evidence type="ECO:0000256" key="4">
    <source>
        <dbReference type="ARBA" id="ARBA00023136"/>
    </source>
</evidence>
<keyword evidence="2 6" id="KW-0812">Transmembrane</keyword>
<gene>
    <name evidence="10" type="ORF">T310_5811</name>
</gene>
<evidence type="ECO:0000259" key="9">
    <source>
        <dbReference type="Pfam" id="PF13515"/>
    </source>
</evidence>
<dbReference type="InterPro" id="IPR018823">
    <property type="entry name" value="ArAE_2_N"/>
</dbReference>
<feature type="domain" description="Integral membrane bound transporter" evidence="9">
    <location>
        <begin position="577"/>
        <end position="722"/>
    </location>
</feature>
<feature type="domain" description="DUF2421" evidence="7">
    <location>
        <begin position="726"/>
        <end position="898"/>
    </location>
</feature>
<dbReference type="InterPro" id="IPR049453">
    <property type="entry name" value="Memb_transporter_dom"/>
</dbReference>
<evidence type="ECO:0000256" key="1">
    <source>
        <dbReference type="ARBA" id="ARBA00004141"/>
    </source>
</evidence>
<feature type="transmembrane region" description="Helical" evidence="6">
    <location>
        <begin position="70"/>
        <end position="92"/>
    </location>
</feature>
<evidence type="ECO:0000313" key="10">
    <source>
        <dbReference type="EMBL" id="KKA20157.1"/>
    </source>
</evidence>
<evidence type="ECO:0000259" key="8">
    <source>
        <dbReference type="Pfam" id="PF10337"/>
    </source>
</evidence>
<dbReference type="InterPro" id="IPR018820">
    <property type="entry name" value="BRE4-related_DUF2421"/>
</dbReference>
<dbReference type="Pfam" id="PF10334">
    <property type="entry name" value="BRE4"/>
    <property type="match status" value="1"/>
</dbReference>
<dbReference type="Pfam" id="PF13515">
    <property type="entry name" value="FUSC_2"/>
    <property type="match status" value="1"/>
</dbReference>
<name>A0A0F4YPH4_RASE3</name>
<evidence type="ECO:0000256" key="3">
    <source>
        <dbReference type="ARBA" id="ARBA00022989"/>
    </source>
</evidence>
<dbReference type="OrthoDB" id="2274698at2759"/>
<feature type="domain" description="Putative ER transporter 6TM N-terminal" evidence="8">
    <location>
        <begin position="78"/>
        <end position="403"/>
    </location>
</feature>
<feature type="transmembrane region" description="Helical" evidence="6">
    <location>
        <begin position="614"/>
        <end position="633"/>
    </location>
</feature>
<dbReference type="PANTHER" id="PTHR37994:SF4">
    <property type="entry name" value="ER TRANSPORTER 6TM N-TERMINAL DOMAIN-CONTAINING PROTEIN-RELATED"/>
    <property type="match status" value="1"/>
</dbReference>
<evidence type="ECO:0000259" key="7">
    <source>
        <dbReference type="Pfam" id="PF10334"/>
    </source>
</evidence>